<dbReference type="PANTHER" id="PTHR23033">
    <property type="entry name" value="BETA1,3-GALACTOSYLTRANSFERASE"/>
    <property type="match status" value="1"/>
</dbReference>
<evidence type="ECO:0000256" key="3">
    <source>
        <dbReference type="ARBA" id="ARBA00006462"/>
    </source>
</evidence>
<evidence type="ECO:0000256" key="6">
    <source>
        <dbReference type="ARBA" id="ARBA00022679"/>
    </source>
</evidence>
<keyword evidence="10" id="KW-1133">Transmembrane helix</keyword>
<evidence type="ECO:0000256" key="10">
    <source>
        <dbReference type="ARBA" id="ARBA00022989"/>
    </source>
</evidence>
<dbReference type="EMBL" id="CAIX01000010">
    <property type="protein sequence ID" value="CCI40613.1"/>
    <property type="molecule type" value="Genomic_DNA"/>
</dbReference>
<protein>
    <recommendedName>
        <fullName evidence="4">N-acetylgalactosaminide beta-1,3-galactosyltransferase</fullName>
        <ecNumber evidence="4">2.4.1.122</ecNumber>
    </recommendedName>
</protein>
<evidence type="ECO:0000256" key="7">
    <source>
        <dbReference type="ARBA" id="ARBA00022692"/>
    </source>
</evidence>
<reference evidence="13 14" key="1">
    <citation type="submission" date="2012-05" db="EMBL/GenBank/DDBJ databases">
        <title>Recombination and specialization in a pathogen metapopulation.</title>
        <authorList>
            <person name="Gardiner A."/>
            <person name="Kemen E."/>
            <person name="Schultz-Larsen T."/>
            <person name="MacLean D."/>
            <person name="Van Oosterhout C."/>
            <person name="Jones J.D.G."/>
        </authorList>
    </citation>
    <scope>NUCLEOTIDE SEQUENCE [LARGE SCALE GENOMIC DNA]</scope>
    <source>
        <strain evidence="13 14">Ac Nc2</strain>
    </source>
</reference>
<dbReference type="GO" id="GO:0016020">
    <property type="term" value="C:membrane"/>
    <property type="evidence" value="ECO:0007669"/>
    <property type="project" value="UniProtKB-SubCell"/>
</dbReference>
<evidence type="ECO:0000256" key="2">
    <source>
        <dbReference type="ARBA" id="ARBA00004922"/>
    </source>
</evidence>
<name>A0A024G2S0_9STRA</name>
<keyword evidence="11" id="KW-0472">Membrane</keyword>
<comment type="similarity">
    <text evidence="3">Belongs to the glycosyltransferase 31 family. Beta3-Gal-T subfamily.</text>
</comment>
<evidence type="ECO:0000256" key="5">
    <source>
        <dbReference type="ARBA" id="ARBA00022676"/>
    </source>
</evidence>
<accession>A0A024G2S0</accession>
<evidence type="ECO:0000313" key="14">
    <source>
        <dbReference type="Proteomes" id="UP000053237"/>
    </source>
</evidence>
<dbReference type="PANTHER" id="PTHR23033:SF14">
    <property type="entry name" value="GLYCOPROTEIN-N-ACETYLGALACTOSAMINE 3-BETA-GALACTOSYLTRANSFERASE 1-RELATED"/>
    <property type="match status" value="1"/>
</dbReference>
<dbReference type="AlphaFoldDB" id="A0A024G2S0"/>
<evidence type="ECO:0000259" key="12">
    <source>
        <dbReference type="Pfam" id="PF02434"/>
    </source>
</evidence>
<dbReference type="InParanoid" id="A0A024G2S0"/>
<dbReference type="InterPro" id="IPR003378">
    <property type="entry name" value="Fringe-like_glycosylTrfase"/>
</dbReference>
<dbReference type="Proteomes" id="UP000053237">
    <property type="component" value="Unassembled WGS sequence"/>
</dbReference>
<evidence type="ECO:0000313" key="13">
    <source>
        <dbReference type="EMBL" id="CCI40613.1"/>
    </source>
</evidence>
<evidence type="ECO:0000256" key="1">
    <source>
        <dbReference type="ARBA" id="ARBA00004606"/>
    </source>
</evidence>
<comment type="subcellular location">
    <subcellularLocation>
        <location evidence="1">Membrane</location>
        <topology evidence="1">Single-pass type II membrane protein</topology>
    </subcellularLocation>
</comment>
<comment type="pathway">
    <text evidence="2">Protein modification; protein glycosylation.</text>
</comment>
<keyword evidence="7" id="KW-0812">Transmembrane</keyword>
<evidence type="ECO:0000256" key="9">
    <source>
        <dbReference type="ARBA" id="ARBA00022968"/>
    </source>
</evidence>
<dbReference type="EC" id="2.4.1.122" evidence="4"/>
<dbReference type="GO" id="GO:0000166">
    <property type="term" value="F:nucleotide binding"/>
    <property type="evidence" value="ECO:0007669"/>
    <property type="project" value="UniProtKB-KW"/>
</dbReference>
<proteinExistence type="inferred from homology"/>
<evidence type="ECO:0000256" key="4">
    <source>
        <dbReference type="ARBA" id="ARBA00012557"/>
    </source>
</evidence>
<keyword evidence="9" id="KW-0735">Signal-anchor</keyword>
<comment type="caution">
    <text evidence="13">The sequence shown here is derived from an EMBL/GenBank/DDBJ whole genome shotgun (WGS) entry which is preliminary data.</text>
</comment>
<dbReference type="Gene3D" id="3.90.550.50">
    <property type="match status" value="1"/>
</dbReference>
<sequence>MEWGAVFGAHPVRFKLCAMLRFSLLPLLLYAYDIAALSSHAAITKSKVCAFDYEHSKKPLDLIQVHPLPRSILTNAQYPRILCFVNTISTHLRRAQAVASTWGQRCDKLIFFSNVSDSIFAKSLRFEVIGLKVNSDHDHLWGKHKASLTYVHNHFRHSYDWFYKADDDAYVIMENLKDYLRQPEIYSRWKTEPMQVGHRLRLEEDTTRYYIVERTLRDDFMRKNRRLIFNGGGPGYALNRSFLDNIVNSLPDFDCFSQKQSEMIPDDVAVSFCMVWKNTSPVETRDYQGRERWLVDSLNGAYHSYLYDPKNWIYEYHKTIGGVRTRSECCAPDSVAFHYVTPSLMYHYERQLYWCRDENSETIHDFNLQFNYSISERIADVPFDEADRDEQ</sequence>
<dbReference type="OrthoDB" id="414175at2759"/>
<dbReference type="GO" id="GO:0016263">
    <property type="term" value="F:glycoprotein-N-acetylgalactosamine 3-beta-galactosyltransferase activity"/>
    <property type="evidence" value="ECO:0007669"/>
    <property type="project" value="UniProtKB-EC"/>
</dbReference>
<dbReference type="STRING" id="65357.A0A024G2S0"/>
<keyword evidence="5" id="KW-0328">Glycosyltransferase</keyword>
<keyword evidence="8" id="KW-0547">Nucleotide-binding</keyword>
<evidence type="ECO:0000256" key="11">
    <source>
        <dbReference type="ARBA" id="ARBA00023136"/>
    </source>
</evidence>
<keyword evidence="14" id="KW-1185">Reference proteome</keyword>
<feature type="domain" description="Fringe-like glycosyltransferase" evidence="12">
    <location>
        <begin position="89"/>
        <end position="275"/>
    </location>
</feature>
<dbReference type="Pfam" id="PF02434">
    <property type="entry name" value="Fringe"/>
    <property type="match status" value="1"/>
</dbReference>
<organism evidence="13 14">
    <name type="scientific">Albugo candida</name>
    <dbReference type="NCBI Taxonomy" id="65357"/>
    <lineage>
        <taxon>Eukaryota</taxon>
        <taxon>Sar</taxon>
        <taxon>Stramenopiles</taxon>
        <taxon>Oomycota</taxon>
        <taxon>Peronosporomycetes</taxon>
        <taxon>Albuginales</taxon>
        <taxon>Albuginaceae</taxon>
        <taxon>Albugo</taxon>
    </lineage>
</organism>
<dbReference type="InterPro" id="IPR026050">
    <property type="entry name" value="C1GALT1/C1GALT1_chp1"/>
</dbReference>
<gene>
    <name evidence="13" type="ORF">BN9_013970</name>
</gene>
<evidence type="ECO:0000256" key="8">
    <source>
        <dbReference type="ARBA" id="ARBA00022741"/>
    </source>
</evidence>
<keyword evidence="6" id="KW-0808">Transferase</keyword>